<protein>
    <submittedName>
        <fullName evidence="1">Uncharacterized protein</fullName>
    </submittedName>
</protein>
<keyword evidence="2" id="KW-1185">Reference proteome</keyword>
<gene>
    <name evidence="1" type="ORF">R3P38DRAFT_3194250</name>
</gene>
<evidence type="ECO:0000313" key="2">
    <source>
        <dbReference type="Proteomes" id="UP001362999"/>
    </source>
</evidence>
<dbReference type="Proteomes" id="UP001362999">
    <property type="component" value="Unassembled WGS sequence"/>
</dbReference>
<sequence>MPQDFTWMLPPRLQPYEDDAAIFHKEPFRSAFAKPGAQDGLVTRNQRNSVAKELLQSLFLLQFDSLITRWLLYTLGAAIVDHMPNAALHWSR</sequence>
<dbReference type="AlphaFoldDB" id="A0AAW0BDC6"/>
<evidence type="ECO:0000313" key="1">
    <source>
        <dbReference type="EMBL" id="KAK7023730.1"/>
    </source>
</evidence>
<proteinExistence type="predicted"/>
<comment type="caution">
    <text evidence="1">The sequence shown here is derived from an EMBL/GenBank/DDBJ whole genome shotgun (WGS) entry which is preliminary data.</text>
</comment>
<dbReference type="EMBL" id="JAWWNJ010000035">
    <property type="protein sequence ID" value="KAK7023730.1"/>
    <property type="molecule type" value="Genomic_DNA"/>
</dbReference>
<name>A0AAW0BDC6_9AGAR</name>
<reference evidence="1 2" key="1">
    <citation type="journal article" date="2024" name="J Genomics">
        <title>Draft genome sequencing and assembly of Favolaschia claudopus CIRM-BRFM 2984 isolated from oak limbs.</title>
        <authorList>
            <person name="Navarro D."/>
            <person name="Drula E."/>
            <person name="Chaduli D."/>
            <person name="Cazenave R."/>
            <person name="Ahrendt S."/>
            <person name="Wang J."/>
            <person name="Lipzen A."/>
            <person name="Daum C."/>
            <person name="Barry K."/>
            <person name="Grigoriev I.V."/>
            <person name="Favel A."/>
            <person name="Rosso M.N."/>
            <person name="Martin F."/>
        </authorList>
    </citation>
    <scope>NUCLEOTIDE SEQUENCE [LARGE SCALE GENOMIC DNA]</scope>
    <source>
        <strain evidence="1 2">CIRM-BRFM 2984</strain>
    </source>
</reference>
<accession>A0AAW0BDC6</accession>
<organism evidence="1 2">
    <name type="scientific">Favolaschia claudopus</name>
    <dbReference type="NCBI Taxonomy" id="2862362"/>
    <lineage>
        <taxon>Eukaryota</taxon>
        <taxon>Fungi</taxon>
        <taxon>Dikarya</taxon>
        <taxon>Basidiomycota</taxon>
        <taxon>Agaricomycotina</taxon>
        <taxon>Agaricomycetes</taxon>
        <taxon>Agaricomycetidae</taxon>
        <taxon>Agaricales</taxon>
        <taxon>Marasmiineae</taxon>
        <taxon>Mycenaceae</taxon>
        <taxon>Favolaschia</taxon>
    </lineage>
</organism>